<evidence type="ECO:0000259" key="1">
    <source>
        <dbReference type="Pfam" id="PF01926"/>
    </source>
</evidence>
<dbReference type="RefSeq" id="XP_002340243.1">
    <property type="nucleotide sequence ID" value="XM_002340202.1"/>
</dbReference>
<dbReference type="STRING" id="441959.B8LYC7"/>
<dbReference type="OrthoDB" id="4222934at2759"/>
<dbReference type="AlphaFoldDB" id="B8LYC7"/>
<dbReference type="PANTHER" id="PTHR36681">
    <property type="entry name" value="NUCLEAR GTPASE, GERMINAL CENTER-ASSOCIATED, TANDEM DUPLICATE 3"/>
    <property type="match status" value="1"/>
</dbReference>
<dbReference type="VEuPathDB" id="FungiDB:TSTA_063370"/>
<protein>
    <recommendedName>
        <fullName evidence="1">G domain-containing protein</fullName>
    </recommendedName>
</protein>
<dbReference type="Proteomes" id="UP000001745">
    <property type="component" value="Unassembled WGS sequence"/>
</dbReference>
<dbReference type="SUPFAM" id="SSF52540">
    <property type="entry name" value="P-loop containing nucleoside triphosphate hydrolases"/>
    <property type="match status" value="1"/>
</dbReference>
<accession>B8LYC7</accession>
<dbReference type="InParanoid" id="B8LYC7"/>
<feature type="domain" description="G" evidence="1">
    <location>
        <begin position="229"/>
        <end position="330"/>
    </location>
</feature>
<dbReference type="PANTHER" id="PTHR36681:SF3">
    <property type="entry name" value="NUCLEAR GTPASE, GERMINAL CENTER-ASSOCIATED, TANDEM DUPLICATE 3"/>
    <property type="match status" value="1"/>
</dbReference>
<dbReference type="InterPro" id="IPR027417">
    <property type="entry name" value="P-loop_NTPase"/>
</dbReference>
<dbReference type="Gene3D" id="3.40.50.300">
    <property type="entry name" value="P-loop containing nucleotide triphosphate hydrolases"/>
    <property type="match status" value="1"/>
</dbReference>
<evidence type="ECO:0000313" key="3">
    <source>
        <dbReference type="Proteomes" id="UP000001745"/>
    </source>
</evidence>
<keyword evidence="3" id="KW-1185">Reference proteome</keyword>
<name>B8LYC7_TALSN</name>
<dbReference type="Pfam" id="PF01926">
    <property type="entry name" value="MMR_HSR1"/>
    <property type="match status" value="1"/>
</dbReference>
<organism evidence="2 3">
    <name type="scientific">Talaromyces stipitatus (strain ATCC 10500 / CBS 375.48 / QM 6759 / NRRL 1006)</name>
    <name type="common">Penicillium stipitatum</name>
    <dbReference type="NCBI Taxonomy" id="441959"/>
    <lineage>
        <taxon>Eukaryota</taxon>
        <taxon>Fungi</taxon>
        <taxon>Dikarya</taxon>
        <taxon>Ascomycota</taxon>
        <taxon>Pezizomycotina</taxon>
        <taxon>Eurotiomycetes</taxon>
        <taxon>Eurotiomycetidae</taxon>
        <taxon>Eurotiales</taxon>
        <taxon>Trichocomaceae</taxon>
        <taxon>Talaromyces</taxon>
        <taxon>Talaromyces sect. Talaromyces</taxon>
    </lineage>
</organism>
<proteinExistence type="predicted"/>
<evidence type="ECO:0000313" key="2">
    <source>
        <dbReference type="EMBL" id="EED22856.1"/>
    </source>
</evidence>
<dbReference type="GO" id="GO:0005525">
    <property type="term" value="F:GTP binding"/>
    <property type="evidence" value="ECO:0007669"/>
    <property type="project" value="InterPro"/>
</dbReference>
<gene>
    <name evidence="2" type="ORF">TSTA_063370</name>
</gene>
<sequence>MASTQENGNIVVPKESIALESRSQNDQTPGSAAYSSFATRITPTATNAPSNPMVFGFGMQNGGPLPTQHLSNRNIKLPVSVRGRIGKRMQFNEESKRLSLPSTNARLPLTSYGRRIIVKLPGGPRKVITPSLTRSSHDYRILSTASVKNSPFEVSHTAAYNVDNEEAPLEQFYTPVFQKILQQGIDIAKSAVTAIIMFGGTPYPGSHVPKLLIDAHSLATFHCSDTRMIAILGDSGEGKSSLINSLLHCPGVAKISDLGSACTTVITEYRQQKKGQTTPILIEAEYLTQDRYSNGIVLVDLPGPQDTSLARLQARQEYIMKSDHVFVLSKDIPGTNRQISERYHKRNFPTAAIFGGQLHDEKI</sequence>
<dbReference type="EMBL" id="EQ962652">
    <property type="protein sequence ID" value="EED22856.1"/>
    <property type="molecule type" value="Genomic_DNA"/>
</dbReference>
<reference evidence="3" key="1">
    <citation type="journal article" date="2015" name="Genome Announc.">
        <title>Genome sequence of the AIDS-associated pathogen Penicillium marneffei (ATCC18224) and its near taxonomic relative Talaromyces stipitatus (ATCC10500).</title>
        <authorList>
            <person name="Nierman W.C."/>
            <person name="Fedorova-Abrams N.D."/>
            <person name="Andrianopoulos A."/>
        </authorList>
    </citation>
    <scope>NUCLEOTIDE SEQUENCE [LARGE SCALE GENOMIC DNA]</scope>
    <source>
        <strain evidence="3">ATCC 10500 / CBS 375.48 / QM 6759 / NRRL 1006</strain>
    </source>
</reference>
<dbReference type="GeneID" id="8101187"/>
<dbReference type="HOGENOM" id="CLU_763282_0_0_1"/>
<dbReference type="InterPro" id="IPR006073">
    <property type="entry name" value="GTP-bd"/>
</dbReference>